<evidence type="ECO:0000256" key="2">
    <source>
        <dbReference type="HAMAP-Rule" id="MF_01212"/>
    </source>
</evidence>
<feature type="domain" description="HD" evidence="4">
    <location>
        <begin position="64"/>
        <end position="212"/>
    </location>
</feature>
<dbReference type="Gene3D" id="1.10.3210.10">
    <property type="entry name" value="Hypothetical protein af1432"/>
    <property type="match status" value="1"/>
</dbReference>
<evidence type="ECO:0000256" key="1">
    <source>
        <dbReference type="ARBA" id="ARBA00022801"/>
    </source>
</evidence>
<evidence type="ECO:0000313" key="6">
    <source>
        <dbReference type="Proteomes" id="UP001061862"/>
    </source>
</evidence>
<dbReference type="NCBIfam" id="TIGR01353">
    <property type="entry name" value="dGTP_triPase"/>
    <property type="match status" value="1"/>
</dbReference>
<dbReference type="InterPro" id="IPR006674">
    <property type="entry name" value="HD_domain"/>
</dbReference>
<dbReference type="InterPro" id="IPR023023">
    <property type="entry name" value="dNTPase_2"/>
</dbReference>
<keyword evidence="1 2" id="KW-0378">Hydrolase</keyword>
<protein>
    <recommendedName>
        <fullName evidence="2">Deoxyguanosinetriphosphate triphosphohydrolase-like protein</fullName>
    </recommendedName>
</protein>
<dbReference type="PANTHER" id="PTHR35795">
    <property type="entry name" value="SLR1885 PROTEIN"/>
    <property type="match status" value="1"/>
</dbReference>
<dbReference type="InterPro" id="IPR003607">
    <property type="entry name" value="HD/PDEase_dom"/>
</dbReference>
<dbReference type="InterPro" id="IPR006261">
    <property type="entry name" value="dGTPase"/>
</dbReference>
<name>A0ABY6CBM9_9HYPH</name>
<comment type="similarity">
    <text evidence="2">Belongs to the dGTPase family. Type 2 subfamily.</text>
</comment>
<dbReference type="InterPro" id="IPR026875">
    <property type="entry name" value="PHydrolase_assoc_dom"/>
</dbReference>
<dbReference type="InterPro" id="IPR051094">
    <property type="entry name" value="Diverse_Catalytic_Enzymes"/>
</dbReference>
<evidence type="ECO:0000313" key="5">
    <source>
        <dbReference type="EMBL" id="UXN69652.1"/>
    </source>
</evidence>
<dbReference type="Pfam" id="PF01966">
    <property type="entry name" value="HD"/>
    <property type="match status" value="1"/>
</dbReference>
<proteinExistence type="inferred from homology"/>
<dbReference type="NCBIfam" id="NF002328">
    <property type="entry name" value="PRK01286.1-3"/>
    <property type="match status" value="1"/>
</dbReference>
<accession>A0ABY6CBM9</accession>
<dbReference type="Proteomes" id="UP001061862">
    <property type="component" value="Chromosome"/>
</dbReference>
<organism evidence="5 6">
    <name type="scientific">Devosia neptuniae</name>
    <dbReference type="NCBI Taxonomy" id="191302"/>
    <lineage>
        <taxon>Bacteria</taxon>
        <taxon>Pseudomonadati</taxon>
        <taxon>Pseudomonadota</taxon>
        <taxon>Alphaproteobacteria</taxon>
        <taxon>Hyphomicrobiales</taxon>
        <taxon>Devosiaceae</taxon>
        <taxon>Devosia</taxon>
    </lineage>
</organism>
<reference evidence="5 6" key="1">
    <citation type="submission" date="2022-09" db="EMBL/GenBank/DDBJ databases">
        <title>Interaction between co-microsymbionts with complementary sets of symbiotic genes in legume-rhizobium systems.</title>
        <authorList>
            <person name="Safronova V."/>
            <person name="Sazanova A."/>
            <person name="Afonin A."/>
            <person name="Chirak E."/>
        </authorList>
    </citation>
    <scope>NUCLEOTIDE SEQUENCE [LARGE SCALE GENOMIC DNA]</scope>
    <source>
        <strain evidence="5 6">A18/4-1</strain>
    </source>
</reference>
<feature type="region of interest" description="Disordered" evidence="3">
    <location>
        <begin position="1"/>
        <end position="30"/>
    </location>
</feature>
<evidence type="ECO:0000256" key="3">
    <source>
        <dbReference type="SAM" id="MobiDB-lite"/>
    </source>
</evidence>
<dbReference type="PANTHER" id="PTHR35795:SF1">
    <property type="entry name" value="BIS(5'-NUCLEOSYL)-TETRAPHOSPHATASE, SYMMETRICAL"/>
    <property type="match status" value="1"/>
</dbReference>
<evidence type="ECO:0000259" key="4">
    <source>
        <dbReference type="PROSITE" id="PS51831"/>
    </source>
</evidence>
<sequence length="397" mass="43837">MSETAPYASKPELTLGRLYGTGPSPTRSEFQRDRDRIIHSTAFRRLQHKTQVFLHHEGRHFRNRLTHTLEVSQMARSLARALLLDEDLAEAVALSHDLGHTPFGHAGERALHAVMGPFGGFDHNMQAIRTVTRLENRYAEHDGLNLTWETLEGILKHNGPLIHPDGAPYGKYAHEGLPAGLDDIPASADLRLSTHASLEAQAAAIADDIAYNAHDIDDALRAGLIVLDDLADVPLAGPVVREVLARYPDIAPNRQAHEVQRRLITRSIEDVIATTAANIAAAGVTTVEDVRNAGKTLLTFSPATTEAERGLKQFLFERVYRHESVMIPVRQSEAVVTDLFARYMQSRDLPGRWGIAAANATTDTALARIVADFIAGMTDPYALDEYARLFDARVEFR</sequence>
<dbReference type="Pfam" id="PF13286">
    <property type="entry name" value="HD_assoc"/>
    <property type="match status" value="1"/>
</dbReference>
<dbReference type="HAMAP" id="MF_01212">
    <property type="entry name" value="dGTPase_type2"/>
    <property type="match status" value="1"/>
</dbReference>
<dbReference type="SUPFAM" id="SSF109604">
    <property type="entry name" value="HD-domain/PDEase-like"/>
    <property type="match status" value="1"/>
</dbReference>
<dbReference type="SMART" id="SM00471">
    <property type="entry name" value="HDc"/>
    <property type="match status" value="1"/>
</dbReference>
<dbReference type="CDD" id="cd00077">
    <property type="entry name" value="HDc"/>
    <property type="match status" value="1"/>
</dbReference>
<dbReference type="EMBL" id="CP104965">
    <property type="protein sequence ID" value="UXN69652.1"/>
    <property type="molecule type" value="Genomic_DNA"/>
</dbReference>
<dbReference type="PROSITE" id="PS51831">
    <property type="entry name" value="HD"/>
    <property type="match status" value="1"/>
</dbReference>
<dbReference type="NCBIfam" id="NF002326">
    <property type="entry name" value="PRK01286.1-1"/>
    <property type="match status" value="1"/>
</dbReference>
<gene>
    <name evidence="5" type="ORF">N8A98_20920</name>
</gene>
<dbReference type="RefSeq" id="WP_262168232.1">
    <property type="nucleotide sequence ID" value="NZ_CP104965.1"/>
</dbReference>
<keyword evidence="6" id="KW-1185">Reference proteome</keyword>